<dbReference type="STRING" id="1301098.PKB_4330"/>
<evidence type="ECO:0000256" key="8">
    <source>
        <dbReference type="ARBA" id="ARBA00069709"/>
    </source>
</evidence>
<dbReference type="InterPro" id="IPR003953">
    <property type="entry name" value="FAD-dep_OxRdtase_2_FAD-bd"/>
</dbReference>
<gene>
    <name evidence="11" type="ORF">PKB_4330</name>
</gene>
<evidence type="ECO:0000313" key="11">
    <source>
        <dbReference type="EMBL" id="CDF85655.1"/>
    </source>
</evidence>
<keyword evidence="12" id="KW-1185">Reference proteome</keyword>
<dbReference type="Proteomes" id="UP000025241">
    <property type="component" value="Chromosome I"/>
</dbReference>
<feature type="region of interest" description="Disordered" evidence="9">
    <location>
        <begin position="288"/>
        <end position="307"/>
    </location>
</feature>
<comment type="catalytic activity">
    <reaction evidence="5">
        <text>a 3-oxosteroid + A = a 3-oxo-Delta(1)-steroid + AH2</text>
        <dbReference type="Rhea" id="RHEA:13329"/>
        <dbReference type="ChEBI" id="CHEBI:13193"/>
        <dbReference type="ChEBI" id="CHEBI:17499"/>
        <dbReference type="ChEBI" id="CHEBI:20156"/>
        <dbReference type="ChEBI" id="CHEBI:47788"/>
        <dbReference type="EC" id="1.3.99.4"/>
    </reaction>
</comment>
<keyword evidence="4" id="KW-0560">Oxidoreductase</keyword>
<dbReference type="InterPro" id="IPR036188">
    <property type="entry name" value="FAD/NAD-bd_sf"/>
</dbReference>
<protein>
    <recommendedName>
        <fullName evidence="8">3-oxosteroid 1-dehydrogenase</fullName>
        <ecNumber evidence="7">1.3.99.4</ecNumber>
    </recommendedName>
</protein>
<dbReference type="SUPFAM" id="SSF51905">
    <property type="entry name" value="FAD/NAD(P)-binding domain"/>
    <property type="match status" value="1"/>
</dbReference>
<dbReference type="PANTHER" id="PTHR43400">
    <property type="entry name" value="FUMARATE REDUCTASE"/>
    <property type="match status" value="1"/>
</dbReference>
<keyword evidence="3" id="KW-0274">FAD</keyword>
<accession>A0A024HKU4</accession>
<keyword evidence="2" id="KW-0285">Flavoprotein</keyword>
<dbReference type="InterPro" id="IPR050315">
    <property type="entry name" value="FAD-oxidoreductase_2"/>
</dbReference>
<dbReference type="EMBL" id="HG322950">
    <property type="protein sequence ID" value="CDF85655.1"/>
    <property type="molecule type" value="Genomic_DNA"/>
</dbReference>
<evidence type="ECO:0000256" key="5">
    <source>
        <dbReference type="ARBA" id="ARBA00051951"/>
    </source>
</evidence>
<dbReference type="OrthoDB" id="9813348at2"/>
<feature type="domain" description="FAD-dependent oxidoreductase 2 FAD-binding" evidence="10">
    <location>
        <begin position="18"/>
        <end position="554"/>
    </location>
</feature>
<dbReference type="RefSeq" id="WP_084166683.1">
    <property type="nucleotide sequence ID" value="NZ_HG322950.1"/>
</dbReference>
<sequence length="585" mass="63997">MNTRVSGPQSREWDHECDVLVVGSGAGGMTAALRARDLGLDVLVVEKSDRYGGTSAVSGGGIWIPCNHRIAALGGSDSPQEAIRYIRTVTQGVVDDSRIEAYVENGRRMVEYLERNSRVRFEAQPEYADYYPETPGGKPGYRSMDPMPFDARLLGEEFARMRAPSPGTLMMGRIGMTMKEARVLLCRGPGWVGLTMRILWRYWRDLGGRLRSPRDRFLTLGNALVGALRLSLLDRNVPLWLEAPLQTLVEENGRVVGAELIHKGRALRVRARRGVVLAAGGFERNQEMRSQYHRQPSQAKWSATPPYNSGDGIRAGQALGAATALMDHSWWAPTTHVEGEEKARALFVERTLPGCVLVDSAGQRFVNEAAPYTDIVYAMYGHDSETARSVPCWMIFDAEFRRKYPCGALLPGYAQPDSRLPKNLRNYFQKADSIQELAATIGVDGAGLARTLERFNRYAALGQDPDFHKGESLFDRYYGDPTVQPNPCLAPLLKAPFYAVRIDAGDIGTKGGLLTNPHAQVLREDGSAIAGLYAIGNSSSSVMGTTYPGAGATIGPAMTFGFLAAEHLQQHAGVAPAPHEVTQNA</sequence>
<dbReference type="PATRIC" id="fig|1301098.3.peg.4337"/>
<dbReference type="GO" id="GO:0047571">
    <property type="term" value="F:3-oxosteroid 1-dehydrogenase activity"/>
    <property type="evidence" value="ECO:0007669"/>
    <property type="project" value="UniProtKB-EC"/>
</dbReference>
<dbReference type="AlphaFoldDB" id="A0A024HKU4"/>
<dbReference type="FunFam" id="3.50.50.60:FF:000208">
    <property type="entry name" value="3-ketosteroid dehydrogenase"/>
    <property type="match status" value="1"/>
</dbReference>
<dbReference type="Gene3D" id="3.50.50.60">
    <property type="entry name" value="FAD/NAD(P)-binding domain"/>
    <property type="match status" value="2"/>
</dbReference>
<dbReference type="EC" id="1.3.99.4" evidence="7"/>
<dbReference type="InterPro" id="IPR027477">
    <property type="entry name" value="Succ_DH/fumarate_Rdtase_cat_sf"/>
</dbReference>
<dbReference type="SUPFAM" id="SSF56425">
    <property type="entry name" value="Succinate dehydrogenase/fumarate reductase flavoprotein, catalytic domain"/>
    <property type="match status" value="1"/>
</dbReference>
<comment type="similarity">
    <text evidence="6">Belongs to the FAD-dependent oxidoreductase 2 family. 3-oxosteroid dehydrogenase subfamily.</text>
</comment>
<dbReference type="KEGG" id="pkc:PKB_4330"/>
<name>A0A024HKU4_PSEKB</name>
<evidence type="ECO:0000256" key="6">
    <source>
        <dbReference type="ARBA" id="ARBA00061147"/>
    </source>
</evidence>
<reference evidence="11 12" key="2">
    <citation type="submission" date="2014-05" db="EMBL/GenBank/DDBJ databases">
        <title>Genome sequence of the 3-chlorobenzoate degrading bacterium Pseudomonas knackmussii B13 shows multiple evidence for horizontal gene transfer.</title>
        <authorList>
            <person name="Miyazaki R."/>
            <person name="Bertelli C."/>
            <person name="Falquet L."/>
            <person name="Robinson-Rechavi M."/>
            <person name="Gharib W."/>
            <person name="Roy S."/>
            <person name="Van der Meer J.R."/>
        </authorList>
    </citation>
    <scope>NUCLEOTIDE SEQUENCE [LARGE SCALE GENOMIC DNA]</scope>
    <source>
        <strain evidence="11 12">B13</strain>
    </source>
</reference>
<dbReference type="GO" id="GO:0008202">
    <property type="term" value="P:steroid metabolic process"/>
    <property type="evidence" value="ECO:0007669"/>
    <property type="project" value="UniProtKB-ARBA"/>
</dbReference>
<evidence type="ECO:0000256" key="3">
    <source>
        <dbReference type="ARBA" id="ARBA00022827"/>
    </source>
</evidence>
<evidence type="ECO:0000259" key="10">
    <source>
        <dbReference type="Pfam" id="PF00890"/>
    </source>
</evidence>
<organism evidence="11 12">
    <name type="scientific">Pseudomonas knackmussii (strain DSM 6978 / CCUG 54928 / LMG 23759 / B13)</name>
    <dbReference type="NCBI Taxonomy" id="1301098"/>
    <lineage>
        <taxon>Bacteria</taxon>
        <taxon>Pseudomonadati</taxon>
        <taxon>Pseudomonadota</taxon>
        <taxon>Gammaproteobacteria</taxon>
        <taxon>Pseudomonadales</taxon>
        <taxon>Pseudomonadaceae</taxon>
        <taxon>Pseudomonas</taxon>
    </lineage>
</organism>
<evidence type="ECO:0000256" key="1">
    <source>
        <dbReference type="ARBA" id="ARBA00001974"/>
    </source>
</evidence>
<dbReference type="HOGENOM" id="CLU_011398_4_2_6"/>
<dbReference type="PANTHER" id="PTHR43400:SF10">
    <property type="entry name" value="3-OXOSTEROID 1-DEHYDROGENASE"/>
    <property type="match status" value="1"/>
</dbReference>
<dbReference type="eggNOG" id="COG1053">
    <property type="taxonomic scope" value="Bacteria"/>
</dbReference>
<evidence type="ECO:0000256" key="4">
    <source>
        <dbReference type="ARBA" id="ARBA00023002"/>
    </source>
</evidence>
<proteinExistence type="inferred from homology"/>
<reference evidence="11 12" key="1">
    <citation type="submission" date="2013-03" db="EMBL/GenBank/DDBJ databases">
        <authorList>
            <person name="Linke B."/>
        </authorList>
    </citation>
    <scope>NUCLEOTIDE SEQUENCE [LARGE SCALE GENOMIC DNA]</scope>
    <source>
        <strain evidence="11 12">B13</strain>
    </source>
</reference>
<evidence type="ECO:0000256" key="9">
    <source>
        <dbReference type="SAM" id="MobiDB-lite"/>
    </source>
</evidence>
<evidence type="ECO:0000256" key="7">
    <source>
        <dbReference type="ARBA" id="ARBA00066536"/>
    </source>
</evidence>
<dbReference type="Pfam" id="PF00890">
    <property type="entry name" value="FAD_binding_2"/>
    <property type="match status" value="1"/>
</dbReference>
<evidence type="ECO:0000256" key="2">
    <source>
        <dbReference type="ARBA" id="ARBA00022630"/>
    </source>
</evidence>
<evidence type="ECO:0000313" key="12">
    <source>
        <dbReference type="Proteomes" id="UP000025241"/>
    </source>
</evidence>
<comment type="cofactor">
    <cofactor evidence="1">
        <name>FAD</name>
        <dbReference type="ChEBI" id="CHEBI:57692"/>
    </cofactor>
</comment>
<feature type="compositionally biased region" description="Polar residues" evidence="9">
    <location>
        <begin position="293"/>
        <end position="307"/>
    </location>
</feature>